<comment type="caution">
    <text evidence="1">The sequence shown here is derived from an EMBL/GenBank/DDBJ whole genome shotgun (WGS) entry which is preliminary data.</text>
</comment>
<dbReference type="EMBL" id="LXQE01000151">
    <property type="protein sequence ID" value="RCJ35717.1"/>
    <property type="molecule type" value="Genomic_DNA"/>
</dbReference>
<evidence type="ECO:0000313" key="1">
    <source>
        <dbReference type="EMBL" id="RCJ35717.1"/>
    </source>
</evidence>
<gene>
    <name evidence="1" type="ORF">A6769_18925</name>
</gene>
<proteinExistence type="predicted"/>
<protein>
    <submittedName>
        <fullName evidence="1">Uncharacterized protein</fullName>
    </submittedName>
</protein>
<name>A0A367RGP4_NOSPU</name>
<accession>A0A367RGP4</accession>
<organism evidence="1 2">
    <name type="scientific">Nostoc punctiforme NIES-2108</name>
    <dbReference type="NCBI Taxonomy" id="1356359"/>
    <lineage>
        <taxon>Bacteria</taxon>
        <taxon>Bacillati</taxon>
        <taxon>Cyanobacteriota</taxon>
        <taxon>Cyanophyceae</taxon>
        <taxon>Nostocales</taxon>
        <taxon>Nostocaceae</taxon>
        <taxon>Nostoc</taxon>
    </lineage>
</organism>
<sequence>MNSPNVLKIENDLRVLSLEELEWLLERITIQLQEKKQISDNFTAVKYMKDQLATMANDLDMQLEIAAINNELGL</sequence>
<dbReference type="Proteomes" id="UP000252085">
    <property type="component" value="Unassembled WGS sequence"/>
</dbReference>
<evidence type="ECO:0000313" key="2">
    <source>
        <dbReference type="Proteomes" id="UP000252085"/>
    </source>
</evidence>
<reference evidence="1 2" key="1">
    <citation type="submission" date="2016-04" db="EMBL/GenBank/DDBJ databases">
        <authorList>
            <person name="Evans L.H."/>
            <person name="Alamgir A."/>
            <person name="Owens N."/>
            <person name="Weber N.D."/>
            <person name="Virtaneva K."/>
            <person name="Barbian K."/>
            <person name="Babar A."/>
            <person name="Rosenke K."/>
        </authorList>
    </citation>
    <scope>NUCLEOTIDE SEQUENCE [LARGE SCALE GENOMIC DNA]</scope>
    <source>
        <strain evidence="1">NIES-2108</strain>
    </source>
</reference>
<dbReference type="AlphaFoldDB" id="A0A367RGP4"/>